<evidence type="ECO:0008006" key="4">
    <source>
        <dbReference type="Google" id="ProtNLM"/>
    </source>
</evidence>
<evidence type="ECO:0000256" key="1">
    <source>
        <dbReference type="SAM" id="Phobius"/>
    </source>
</evidence>
<gene>
    <name evidence="2" type="ORF">GCM10007047_12430</name>
</gene>
<keyword evidence="1" id="KW-1133">Transmembrane helix</keyword>
<accession>A0A8J3GDT0</accession>
<comment type="caution">
    <text evidence="2">The sequence shown here is derived from an EMBL/GenBank/DDBJ whole genome shotgun (WGS) entry which is preliminary data.</text>
</comment>
<feature type="transmembrane region" description="Helical" evidence="1">
    <location>
        <begin position="17"/>
        <end position="36"/>
    </location>
</feature>
<organism evidence="2 3">
    <name type="scientific">Cerasicoccus arenae</name>
    <dbReference type="NCBI Taxonomy" id="424488"/>
    <lineage>
        <taxon>Bacteria</taxon>
        <taxon>Pseudomonadati</taxon>
        <taxon>Verrucomicrobiota</taxon>
        <taxon>Opitutia</taxon>
        <taxon>Puniceicoccales</taxon>
        <taxon>Cerasicoccaceae</taxon>
        <taxon>Cerasicoccus</taxon>
    </lineage>
</organism>
<proteinExistence type="predicted"/>
<reference evidence="2" key="2">
    <citation type="submission" date="2020-09" db="EMBL/GenBank/DDBJ databases">
        <authorList>
            <person name="Sun Q."/>
            <person name="Kim S."/>
        </authorList>
    </citation>
    <scope>NUCLEOTIDE SEQUENCE</scope>
    <source>
        <strain evidence="2">KCTC 12870</strain>
    </source>
</reference>
<keyword evidence="3" id="KW-1185">Reference proteome</keyword>
<protein>
    <recommendedName>
        <fullName evidence="4">DUF4281 domain-containing protein</fullName>
    </recommendedName>
</protein>
<feature type="transmembrane region" description="Helical" evidence="1">
    <location>
        <begin position="86"/>
        <end position="107"/>
    </location>
</feature>
<keyword evidence="1" id="KW-0472">Membrane</keyword>
<dbReference type="EMBL" id="BMXG01000006">
    <property type="protein sequence ID" value="GHB97990.1"/>
    <property type="molecule type" value="Genomic_DNA"/>
</dbReference>
<dbReference type="RefSeq" id="WP_189513028.1">
    <property type="nucleotide sequence ID" value="NZ_BMXG01000006.1"/>
</dbReference>
<name>A0A8J3GDT0_9BACT</name>
<feature type="transmembrane region" description="Helical" evidence="1">
    <location>
        <begin position="48"/>
        <end position="66"/>
    </location>
</feature>
<reference evidence="2" key="1">
    <citation type="journal article" date="2014" name="Int. J. Syst. Evol. Microbiol.">
        <title>Complete genome sequence of Corynebacterium casei LMG S-19264T (=DSM 44701T), isolated from a smear-ripened cheese.</title>
        <authorList>
            <consortium name="US DOE Joint Genome Institute (JGI-PGF)"/>
            <person name="Walter F."/>
            <person name="Albersmeier A."/>
            <person name="Kalinowski J."/>
            <person name="Ruckert C."/>
        </authorList>
    </citation>
    <scope>NUCLEOTIDE SEQUENCE</scope>
    <source>
        <strain evidence="2">KCTC 12870</strain>
    </source>
</reference>
<dbReference type="Pfam" id="PF14108">
    <property type="entry name" value="ABA4-like"/>
    <property type="match status" value="1"/>
</dbReference>
<dbReference type="Proteomes" id="UP000642829">
    <property type="component" value="Unassembled WGS sequence"/>
</dbReference>
<evidence type="ECO:0000313" key="2">
    <source>
        <dbReference type="EMBL" id="GHB97990.1"/>
    </source>
</evidence>
<keyword evidence="1" id="KW-0812">Transmembrane</keyword>
<sequence>MPNWFIEWYASEALTQLFWIITLAGAPFWLMMILLPSNPHTRRLCSPFLAPPLFSLGLIYLYYQLWTVGLPDAPTGLTYSDQASVATHPVVLLILWLHTQILNLFLGETLFADARRHKLAIPVELIFCWFFGPIGLLAYGLRLLVTKPFRKR</sequence>
<dbReference type="AlphaFoldDB" id="A0A8J3GDT0"/>
<feature type="transmembrane region" description="Helical" evidence="1">
    <location>
        <begin position="119"/>
        <end position="141"/>
    </location>
</feature>
<evidence type="ECO:0000313" key="3">
    <source>
        <dbReference type="Proteomes" id="UP000642829"/>
    </source>
</evidence>
<dbReference type="InterPro" id="IPR025461">
    <property type="entry name" value="ABA4-like"/>
</dbReference>